<gene>
    <name evidence="2" type="ORF">RJ641_032322</name>
</gene>
<feature type="compositionally biased region" description="Basic and acidic residues" evidence="1">
    <location>
        <begin position="25"/>
        <end position="38"/>
    </location>
</feature>
<evidence type="ECO:0000256" key="1">
    <source>
        <dbReference type="SAM" id="MobiDB-lite"/>
    </source>
</evidence>
<proteinExistence type="predicted"/>
<comment type="caution">
    <text evidence="2">The sequence shown here is derived from an EMBL/GenBank/DDBJ whole genome shotgun (WGS) entry which is preliminary data.</text>
</comment>
<reference evidence="2 3" key="1">
    <citation type="submission" date="2023-12" db="EMBL/GenBank/DDBJ databases">
        <title>A high-quality genome assembly for Dillenia turbinata (Dilleniales).</title>
        <authorList>
            <person name="Chanderbali A."/>
        </authorList>
    </citation>
    <scope>NUCLEOTIDE SEQUENCE [LARGE SCALE GENOMIC DNA]</scope>
    <source>
        <strain evidence="2">LSX21</strain>
        <tissue evidence="2">Leaf</tissue>
    </source>
</reference>
<evidence type="ECO:0000313" key="2">
    <source>
        <dbReference type="EMBL" id="KAK6938814.1"/>
    </source>
</evidence>
<sequence>MIPRSRFSIDSDDIDSMPVWYVAEKSKSREQNRNEKWNKTGLFSNSSSDNGGWFSSKGGGDRDNYDDETETLVSSSRSFSYNDSSYDFSQYSLETINENAVKVKKGNNPKKIRKLKRFVSKKWKGVITNKLKTRATKKIATPTSEEFLSQSSSPLTVSVSMFQRIMPCGMVGKVQDTFAVVKKSKGSLQGFQGVHVGDDLGETDISSEGFGAAVTEFPLAEFTTPSQNYCGSFHKDLGGPVWEIPRLKLNLKPRGCVKPLHNTRAVSYNLDMAKASTSLFSKRNPFLPLVESI</sequence>
<protein>
    <submittedName>
        <fullName evidence="2">Uncharacterized protein</fullName>
    </submittedName>
</protein>
<dbReference type="AlphaFoldDB" id="A0AAN8VRN9"/>
<organism evidence="2 3">
    <name type="scientific">Dillenia turbinata</name>
    <dbReference type="NCBI Taxonomy" id="194707"/>
    <lineage>
        <taxon>Eukaryota</taxon>
        <taxon>Viridiplantae</taxon>
        <taxon>Streptophyta</taxon>
        <taxon>Embryophyta</taxon>
        <taxon>Tracheophyta</taxon>
        <taxon>Spermatophyta</taxon>
        <taxon>Magnoliopsida</taxon>
        <taxon>eudicotyledons</taxon>
        <taxon>Gunneridae</taxon>
        <taxon>Pentapetalae</taxon>
        <taxon>Dilleniales</taxon>
        <taxon>Dilleniaceae</taxon>
        <taxon>Dillenia</taxon>
    </lineage>
</organism>
<accession>A0AAN8VRN9</accession>
<dbReference type="Proteomes" id="UP001370490">
    <property type="component" value="Unassembled WGS sequence"/>
</dbReference>
<feature type="region of interest" description="Disordered" evidence="1">
    <location>
        <begin position="25"/>
        <end position="45"/>
    </location>
</feature>
<dbReference type="EMBL" id="JBAMMX010000006">
    <property type="protein sequence ID" value="KAK6938814.1"/>
    <property type="molecule type" value="Genomic_DNA"/>
</dbReference>
<name>A0AAN8VRN9_9MAGN</name>
<keyword evidence="3" id="KW-1185">Reference proteome</keyword>
<evidence type="ECO:0000313" key="3">
    <source>
        <dbReference type="Proteomes" id="UP001370490"/>
    </source>
</evidence>